<dbReference type="EMBL" id="JPKZ01004123">
    <property type="protein sequence ID" value="KHN71929.1"/>
    <property type="molecule type" value="Genomic_DNA"/>
</dbReference>
<proteinExistence type="predicted"/>
<evidence type="ECO:0000313" key="1">
    <source>
        <dbReference type="EMBL" id="KHN71929.1"/>
    </source>
</evidence>
<gene>
    <name evidence="1" type="ORF">Tcan_08815</name>
</gene>
<comment type="caution">
    <text evidence="1">The sequence shown here is derived from an EMBL/GenBank/DDBJ whole genome shotgun (WGS) entry which is preliminary data.</text>
</comment>
<dbReference type="Proteomes" id="UP000031036">
    <property type="component" value="Unassembled WGS sequence"/>
</dbReference>
<name>A0A0B2URR7_TOXCA</name>
<organism evidence="1 2">
    <name type="scientific">Toxocara canis</name>
    <name type="common">Canine roundworm</name>
    <dbReference type="NCBI Taxonomy" id="6265"/>
    <lineage>
        <taxon>Eukaryota</taxon>
        <taxon>Metazoa</taxon>
        <taxon>Ecdysozoa</taxon>
        <taxon>Nematoda</taxon>
        <taxon>Chromadorea</taxon>
        <taxon>Rhabditida</taxon>
        <taxon>Spirurina</taxon>
        <taxon>Ascaridomorpha</taxon>
        <taxon>Ascaridoidea</taxon>
        <taxon>Toxocaridae</taxon>
        <taxon>Toxocara</taxon>
    </lineage>
</organism>
<evidence type="ECO:0000313" key="2">
    <source>
        <dbReference type="Proteomes" id="UP000031036"/>
    </source>
</evidence>
<dbReference type="AlphaFoldDB" id="A0A0B2URR7"/>
<protein>
    <submittedName>
        <fullName evidence="1">Uncharacterized protein</fullName>
    </submittedName>
</protein>
<sequence>MAEFLGKMTEKIEQKFAQALRLDTHDRPSVPVAAIPAICHGWYNDLTRIADLLKNV</sequence>
<reference evidence="1 2" key="1">
    <citation type="submission" date="2014-11" db="EMBL/GenBank/DDBJ databases">
        <title>Genetic blueprint of the zoonotic pathogen Toxocara canis.</title>
        <authorList>
            <person name="Zhu X.-Q."/>
            <person name="Korhonen P.K."/>
            <person name="Cai H."/>
            <person name="Young N.D."/>
            <person name="Nejsum P."/>
            <person name="von Samson-Himmelstjerna G."/>
            <person name="Boag P.R."/>
            <person name="Tan P."/>
            <person name="Li Q."/>
            <person name="Min J."/>
            <person name="Yang Y."/>
            <person name="Wang X."/>
            <person name="Fang X."/>
            <person name="Hall R.S."/>
            <person name="Hofmann A."/>
            <person name="Sternberg P.W."/>
            <person name="Jex A.R."/>
            <person name="Gasser R.B."/>
        </authorList>
    </citation>
    <scope>NUCLEOTIDE SEQUENCE [LARGE SCALE GENOMIC DNA]</scope>
    <source>
        <strain evidence="1">PN_DK_2014</strain>
    </source>
</reference>
<keyword evidence="2" id="KW-1185">Reference proteome</keyword>
<accession>A0A0B2URR7</accession>